<evidence type="ECO:0000313" key="4">
    <source>
        <dbReference type="Proteomes" id="UP001209540"/>
    </source>
</evidence>
<evidence type="ECO:0000256" key="2">
    <source>
        <dbReference type="ARBA" id="ARBA00005830"/>
    </source>
</evidence>
<name>A0AAD5P9G9_9FUNG</name>
<gene>
    <name evidence="3" type="ORF">BDA99DRAFT_522886</name>
</gene>
<dbReference type="SUPFAM" id="SSF51197">
    <property type="entry name" value="Clavaminate synthase-like"/>
    <property type="match status" value="1"/>
</dbReference>
<reference evidence="3" key="2">
    <citation type="submission" date="2023-02" db="EMBL/GenBank/DDBJ databases">
        <authorList>
            <consortium name="DOE Joint Genome Institute"/>
            <person name="Mondo S.J."/>
            <person name="Chang Y."/>
            <person name="Wang Y."/>
            <person name="Ahrendt S."/>
            <person name="Andreopoulos W."/>
            <person name="Barry K."/>
            <person name="Beard J."/>
            <person name="Benny G.L."/>
            <person name="Blankenship S."/>
            <person name="Bonito G."/>
            <person name="Cuomo C."/>
            <person name="Desiro A."/>
            <person name="Gervers K.A."/>
            <person name="Hundley H."/>
            <person name="Kuo A."/>
            <person name="LaButti K."/>
            <person name="Lang B.F."/>
            <person name="Lipzen A."/>
            <person name="O'Donnell K."/>
            <person name="Pangilinan J."/>
            <person name="Reynolds N."/>
            <person name="Sandor L."/>
            <person name="Smith M.W."/>
            <person name="Tsang A."/>
            <person name="Grigoriev I.V."/>
            <person name="Stajich J.E."/>
            <person name="Spatafora J.W."/>
        </authorList>
    </citation>
    <scope>NUCLEOTIDE SEQUENCE</scope>
    <source>
        <strain evidence="3">RSA 2281</strain>
    </source>
</reference>
<protein>
    <recommendedName>
        <fullName evidence="5">Phytanoyl-CoA dioxygenase family protein</fullName>
    </recommendedName>
</protein>
<evidence type="ECO:0008006" key="5">
    <source>
        <dbReference type="Google" id="ProtNLM"/>
    </source>
</evidence>
<comment type="cofactor">
    <cofactor evidence="1">
        <name>Fe cation</name>
        <dbReference type="ChEBI" id="CHEBI:24875"/>
    </cofactor>
</comment>
<reference evidence="3" key="1">
    <citation type="journal article" date="2022" name="IScience">
        <title>Evolution of zygomycete secretomes and the origins of terrestrial fungal ecologies.</title>
        <authorList>
            <person name="Chang Y."/>
            <person name="Wang Y."/>
            <person name="Mondo S."/>
            <person name="Ahrendt S."/>
            <person name="Andreopoulos W."/>
            <person name="Barry K."/>
            <person name="Beard J."/>
            <person name="Benny G.L."/>
            <person name="Blankenship S."/>
            <person name="Bonito G."/>
            <person name="Cuomo C."/>
            <person name="Desiro A."/>
            <person name="Gervers K.A."/>
            <person name="Hundley H."/>
            <person name="Kuo A."/>
            <person name="LaButti K."/>
            <person name="Lang B.F."/>
            <person name="Lipzen A."/>
            <person name="O'Donnell K."/>
            <person name="Pangilinan J."/>
            <person name="Reynolds N."/>
            <person name="Sandor L."/>
            <person name="Smith M.E."/>
            <person name="Tsang A."/>
            <person name="Grigoriev I.V."/>
            <person name="Stajich J.E."/>
            <person name="Spatafora J.W."/>
        </authorList>
    </citation>
    <scope>NUCLEOTIDE SEQUENCE</scope>
    <source>
        <strain evidence="3">RSA 2281</strain>
    </source>
</reference>
<evidence type="ECO:0000256" key="1">
    <source>
        <dbReference type="ARBA" id="ARBA00001962"/>
    </source>
</evidence>
<dbReference type="AlphaFoldDB" id="A0AAD5P9G9"/>
<keyword evidence="4" id="KW-1185">Reference proteome</keyword>
<proteinExistence type="inferred from homology"/>
<dbReference type="Proteomes" id="UP001209540">
    <property type="component" value="Unassembled WGS sequence"/>
</dbReference>
<accession>A0AAD5P9G9</accession>
<comment type="caution">
    <text evidence="3">The sequence shown here is derived from an EMBL/GenBank/DDBJ whole genome shotgun (WGS) entry which is preliminary data.</text>
</comment>
<comment type="similarity">
    <text evidence="2">Belongs to the PhyH family.</text>
</comment>
<dbReference type="PANTHER" id="PTHR20883">
    <property type="entry name" value="PHYTANOYL-COA DIOXYGENASE DOMAIN CONTAINING 1"/>
    <property type="match status" value="1"/>
</dbReference>
<dbReference type="InterPro" id="IPR008775">
    <property type="entry name" value="Phytyl_CoA_dOase-like"/>
</dbReference>
<dbReference type="Gene3D" id="2.60.120.620">
    <property type="entry name" value="q2cbj1_9rhob like domain"/>
    <property type="match status" value="1"/>
</dbReference>
<evidence type="ECO:0000313" key="3">
    <source>
        <dbReference type="EMBL" id="KAI9250581.1"/>
    </source>
</evidence>
<organism evidence="3 4">
    <name type="scientific">Phascolomyces articulosus</name>
    <dbReference type="NCBI Taxonomy" id="60185"/>
    <lineage>
        <taxon>Eukaryota</taxon>
        <taxon>Fungi</taxon>
        <taxon>Fungi incertae sedis</taxon>
        <taxon>Mucoromycota</taxon>
        <taxon>Mucoromycotina</taxon>
        <taxon>Mucoromycetes</taxon>
        <taxon>Mucorales</taxon>
        <taxon>Lichtheimiaceae</taxon>
        <taxon>Phascolomyces</taxon>
    </lineage>
</organism>
<sequence>MHKLGVDNIQQFRKGGYTIIRNALSPEQIQLLIEEADTLINFVLDEGYDLATDIGCIIEPLTCGYLDPSKSNKYKTNRLHYQLRRNSIIENSTVSTFVLETVAKWAATLLGNPKQVYLMNEQYIVKPPHSGDNSRFEWHQDSDYLGPQLQNQSTVACWIALDPVDEFNGTIMLCDLREPHGEPVKVIVPAGSVVFMSNQLRHKSTGNKSSRFRRVFMPQYSLNPLASIEHDNKNEHEAIGLSIQCLFP</sequence>
<dbReference type="EMBL" id="JAIXMP010000032">
    <property type="protein sequence ID" value="KAI9250581.1"/>
    <property type="molecule type" value="Genomic_DNA"/>
</dbReference>
<dbReference type="PANTHER" id="PTHR20883:SF46">
    <property type="entry name" value="PHYTANOYL-COA HYDROXYLASE"/>
    <property type="match status" value="1"/>
</dbReference>
<dbReference type="Pfam" id="PF05721">
    <property type="entry name" value="PhyH"/>
    <property type="match status" value="1"/>
</dbReference>